<feature type="transmembrane region" description="Helical" evidence="1">
    <location>
        <begin position="6"/>
        <end position="29"/>
    </location>
</feature>
<keyword evidence="1" id="KW-0812">Transmembrane</keyword>
<keyword evidence="1" id="KW-1133">Transmembrane helix</keyword>
<evidence type="ECO:0000313" key="3">
    <source>
        <dbReference type="Proteomes" id="UP000245535"/>
    </source>
</evidence>
<accession>A0A315ZBY2</accession>
<proteinExistence type="predicted"/>
<protein>
    <submittedName>
        <fullName evidence="2">Uncharacterized protein</fullName>
    </submittedName>
</protein>
<reference evidence="2 3" key="1">
    <citation type="submission" date="2018-03" db="EMBL/GenBank/DDBJ databases">
        <title>Genomic Encyclopedia of Archaeal and Bacterial Type Strains, Phase II (KMG-II): from individual species to whole genera.</title>
        <authorList>
            <person name="Goeker M."/>
        </authorList>
    </citation>
    <scope>NUCLEOTIDE SEQUENCE [LARGE SCALE GENOMIC DNA]</scope>
    <source>
        <strain evidence="2 3">DSM 28229</strain>
    </source>
</reference>
<dbReference type="AlphaFoldDB" id="A0A315ZBY2"/>
<dbReference type="RefSeq" id="WP_109616802.1">
    <property type="nucleotide sequence ID" value="NZ_QGDO01000002.1"/>
</dbReference>
<dbReference type="Proteomes" id="UP000245535">
    <property type="component" value="Unassembled WGS sequence"/>
</dbReference>
<feature type="transmembrane region" description="Helical" evidence="1">
    <location>
        <begin position="103"/>
        <end position="126"/>
    </location>
</feature>
<comment type="caution">
    <text evidence="2">The sequence shown here is derived from an EMBL/GenBank/DDBJ whole genome shotgun (WGS) entry which is preliminary data.</text>
</comment>
<sequence length="831" mass="99242">MFQILLFIGVITGMIGFAYPLILQVITRLDDKYSSTHVVSLFDREKERNIFMWSFYVALVLAGFWTFHDHNPSIKEGAFHIEVSTNGIIEGTLKAKEVSHNTIGWLLDVSIIIAVVFLVVAFFMMVKRIHVYYTPIKLVEYLFEKHKKYHHEKRKQGKESNLEYFKALSDIFIHSIQKKNRPLSDWLMKNFNEEFDRERMNQEENDWGTVFPDVYHELIYQIIEELIVLKDRKLLQLEKYTSGSIWLLRVGLYREPRISSNTFTHLWKNISLAVEEKRDDLVMHHWILASEYMKYQLEELLEGEWDRKKQDDQINKKQAEERNRRRSYFLQFHYALGGLLLYQKRYDCLRRMFDYTTSEPREYPLLPNSIDDIFDWYMKDREVLFYDEMFVHRNFPFPSMEGVKADGVVGKWVSRYIALLFLRQYTLKTTPHMTTKAPLENLTLPYGKRLLKVWLDGLDFFKDMLSENLEDKELFKALDWSHSDKQWYIDNKRDYPLKYIDNLETLLKDPEKNHVRNVPLDNEKLQSFYGSTKENIEYVYKYFEEISNKSEITENYQSYFFEEIKRKVFERESYLPESTTHYMYRDSILGNWIAKDFYEEIVKSFVSNISESYLIKKADFDLVFARLNIDSEYMIISFGVDFSCDMASDEGELFYRIANKWLEKNGVGKPIKLTSERGLENSILILKKSDLPQIIAYEIDDKYKDYNLKCLDETYHIYASILDLQKTSKDFKKKVGQFDGHMDLDLSVLQSIFLNTEIRWKKNIDMIQIKVYEEYLEGEVPNKVNDVLPLKKLKPKYETSYSIHNAFMDEEIVQKQVFDDINEDVQPIVSD</sequence>
<evidence type="ECO:0000313" key="2">
    <source>
        <dbReference type="EMBL" id="PWJ42669.1"/>
    </source>
</evidence>
<feature type="transmembrane region" description="Helical" evidence="1">
    <location>
        <begin position="50"/>
        <end position="67"/>
    </location>
</feature>
<keyword evidence="3" id="KW-1185">Reference proteome</keyword>
<keyword evidence="1" id="KW-0472">Membrane</keyword>
<evidence type="ECO:0000256" key="1">
    <source>
        <dbReference type="SAM" id="Phobius"/>
    </source>
</evidence>
<organism evidence="2 3">
    <name type="scientific">Sediminitomix flava</name>
    <dbReference type="NCBI Taxonomy" id="379075"/>
    <lineage>
        <taxon>Bacteria</taxon>
        <taxon>Pseudomonadati</taxon>
        <taxon>Bacteroidota</taxon>
        <taxon>Cytophagia</taxon>
        <taxon>Cytophagales</taxon>
        <taxon>Flammeovirgaceae</taxon>
        <taxon>Sediminitomix</taxon>
    </lineage>
</organism>
<gene>
    <name evidence="2" type="ORF">BC781_102214</name>
</gene>
<dbReference type="OrthoDB" id="977357at2"/>
<dbReference type="EMBL" id="QGDO01000002">
    <property type="protein sequence ID" value="PWJ42669.1"/>
    <property type="molecule type" value="Genomic_DNA"/>
</dbReference>
<name>A0A315ZBY2_SEDFL</name>